<dbReference type="InterPro" id="IPR017674">
    <property type="entry name" value="Methan_mark_11"/>
</dbReference>
<evidence type="ECO:0000313" key="2">
    <source>
        <dbReference type="EMBL" id="MDV0440997.1"/>
    </source>
</evidence>
<gene>
    <name evidence="2" type="ORF">McpAg1_01760</name>
</gene>
<dbReference type="InterPro" id="IPR053870">
    <property type="entry name" value="TiaS-like_TCKD"/>
</dbReference>
<keyword evidence="3" id="KW-1185">Reference proteome</keyword>
<feature type="domain" description="TiaS-like TCKD" evidence="1">
    <location>
        <begin position="144"/>
        <end position="265"/>
    </location>
</feature>
<organism evidence="2 3">
    <name type="scientific">Methanorbis furvi</name>
    <dbReference type="NCBI Taxonomy" id="3028299"/>
    <lineage>
        <taxon>Archaea</taxon>
        <taxon>Methanobacteriati</taxon>
        <taxon>Methanobacteriota</taxon>
        <taxon>Stenosarchaea group</taxon>
        <taxon>Methanomicrobia</taxon>
        <taxon>Methanomicrobiales</taxon>
        <taxon>Methanocorpusculaceae</taxon>
        <taxon>Methanorbis</taxon>
    </lineage>
</organism>
<dbReference type="EMBL" id="JAWDKA010000001">
    <property type="protein sequence ID" value="MDV0440997.1"/>
    <property type="molecule type" value="Genomic_DNA"/>
</dbReference>
<dbReference type="NCBIfam" id="TIGR03280">
    <property type="entry name" value="methan_mark_11"/>
    <property type="match status" value="1"/>
</dbReference>
<sequence length="295" mass="31756">MAKLHDPYQAPYQEIIAVASSDGKQIELIECFDCIGGGMWVAKHYAQSPLVNSVRKVGTTIRYHITPGSAELQLVGSKFPAGIAGTAVTDNEIAISYLGMGGGGVGASICRAGAKGVLRAETTPCGGGKLAGSTLHLKRMERVIIGIDDTDTPEVGATWALTHNIAREVENDNSRYLSHTITQLFPVAQRTKNCVAVAIEFATTEPETLITNVQKLVEKYTLSDKTGMVVFRGFDPSPLEEYAWMVKRGEITLDQMEAIKKYIDIRIGGSGIIGATAAIPLYTRFEEALLLCGHP</sequence>
<dbReference type="AlphaFoldDB" id="A0AAE4MBL7"/>
<dbReference type="PANTHER" id="PTHR40705:SF2">
    <property type="entry name" value="DUF1743 DOMAIN-CONTAINING PROTEIN"/>
    <property type="match status" value="1"/>
</dbReference>
<dbReference type="Pfam" id="PF22641">
    <property type="entry name" value="TiaS_TCKD"/>
    <property type="match status" value="1"/>
</dbReference>
<dbReference type="RefSeq" id="WP_338093391.1">
    <property type="nucleotide sequence ID" value="NZ_JAWDKA010000001.1"/>
</dbReference>
<dbReference type="Proteomes" id="UP001273136">
    <property type="component" value="Unassembled WGS sequence"/>
</dbReference>
<dbReference type="Gene3D" id="3.30.70.2200">
    <property type="match status" value="1"/>
</dbReference>
<name>A0AAE4MBL7_9EURY</name>
<evidence type="ECO:0000313" key="3">
    <source>
        <dbReference type="Proteomes" id="UP001273136"/>
    </source>
</evidence>
<dbReference type="PANTHER" id="PTHR40705">
    <property type="entry name" value="TRNA(ILE2) 2-AGMATINYLCYTIDINE SYNTHETASE TIAS"/>
    <property type="match status" value="1"/>
</dbReference>
<reference evidence="2" key="1">
    <citation type="submission" date="2023-06" db="EMBL/GenBank/DDBJ databases">
        <title>Genome sequence of Methancorpusculaceae sp. Ag1.</title>
        <authorList>
            <person name="Protasov E."/>
            <person name="Platt K."/>
            <person name="Poehlein A."/>
            <person name="Daniel R."/>
            <person name="Brune A."/>
        </authorList>
    </citation>
    <scope>NUCLEOTIDE SEQUENCE</scope>
    <source>
        <strain evidence="2">Ag1</strain>
    </source>
</reference>
<evidence type="ECO:0000259" key="1">
    <source>
        <dbReference type="Pfam" id="PF22641"/>
    </source>
</evidence>
<proteinExistence type="predicted"/>
<accession>A0AAE4MBL7</accession>
<comment type="caution">
    <text evidence="2">The sequence shown here is derived from an EMBL/GenBank/DDBJ whole genome shotgun (WGS) entry which is preliminary data.</text>
</comment>
<protein>
    <recommendedName>
        <fullName evidence="1">TiaS-like TCKD domain-containing protein</fullName>
    </recommendedName>
</protein>